<evidence type="ECO:0000256" key="4">
    <source>
        <dbReference type="ARBA" id="ARBA00022989"/>
    </source>
</evidence>
<dbReference type="InterPro" id="IPR051907">
    <property type="entry name" value="DoxX-like_oxidoreductase"/>
</dbReference>
<dbReference type="PANTHER" id="PTHR33452:SF1">
    <property type="entry name" value="INNER MEMBRANE PROTEIN YPHA-RELATED"/>
    <property type="match status" value="1"/>
</dbReference>
<feature type="transmembrane region" description="Helical" evidence="6">
    <location>
        <begin position="85"/>
        <end position="104"/>
    </location>
</feature>
<dbReference type="InterPro" id="IPR032808">
    <property type="entry name" value="DoxX"/>
</dbReference>
<evidence type="ECO:0000256" key="1">
    <source>
        <dbReference type="ARBA" id="ARBA00004651"/>
    </source>
</evidence>
<organism evidence="7">
    <name type="scientific">marine metagenome</name>
    <dbReference type="NCBI Taxonomy" id="408172"/>
    <lineage>
        <taxon>unclassified sequences</taxon>
        <taxon>metagenomes</taxon>
        <taxon>ecological metagenomes</taxon>
    </lineage>
</organism>
<feature type="transmembrane region" description="Helical" evidence="6">
    <location>
        <begin position="57"/>
        <end position="78"/>
    </location>
</feature>
<keyword evidence="5 6" id="KW-0472">Membrane</keyword>
<keyword evidence="3 6" id="KW-0812">Transmembrane</keyword>
<dbReference type="AlphaFoldDB" id="A0A382XH60"/>
<evidence type="ECO:0000256" key="2">
    <source>
        <dbReference type="ARBA" id="ARBA00022475"/>
    </source>
</evidence>
<evidence type="ECO:0000256" key="5">
    <source>
        <dbReference type="ARBA" id="ARBA00023136"/>
    </source>
</evidence>
<evidence type="ECO:0000256" key="6">
    <source>
        <dbReference type="SAM" id="Phobius"/>
    </source>
</evidence>
<dbReference type="GO" id="GO:0005886">
    <property type="term" value="C:plasma membrane"/>
    <property type="evidence" value="ECO:0007669"/>
    <property type="project" value="UniProtKB-SubCell"/>
</dbReference>
<evidence type="ECO:0000256" key="3">
    <source>
        <dbReference type="ARBA" id="ARBA00022692"/>
    </source>
</evidence>
<feature type="transmembrane region" description="Helical" evidence="6">
    <location>
        <begin position="124"/>
        <end position="143"/>
    </location>
</feature>
<dbReference type="PANTHER" id="PTHR33452">
    <property type="entry name" value="OXIDOREDUCTASE CATD-RELATED"/>
    <property type="match status" value="1"/>
</dbReference>
<dbReference type="Pfam" id="PF07681">
    <property type="entry name" value="DoxX"/>
    <property type="match status" value="1"/>
</dbReference>
<accession>A0A382XH60</accession>
<keyword evidence="4 6" id="KW-1133">Transmembrane helix</keyword>
<reference evidence="7" key="1">
    <citation type="submission" date="2018-05" db="EMBL/GenBank/DDBJ databases">
        <authorList>
            <person name="Lanie J.A."/>
            <person name="Ng W.-L."/>
            <person name="Kazmierczak K.M."/>
            <person name="Andrzejewski T.M."/>
            <person name="Davidsen T.M."/>
            <person name="Wayne K.J."/>
            <person name="Tettelin H."/>
            <person name="Glass J.I."/>
            <person name="Rusch D."/>
            <person name="Podicherti R."/>
            <person name="Tsui H.-C.T."/>
            <person name="Winkler M.E."/>
        </authorList>
    </citation>
    <scope>NUCLEOTIDE SEQUENCE</scope>
</reference>
<sequence length="153" mass="17024">MEKFLKLFFQTDDSFHYLVPRIVVGCVMFPHGAQKLLGWFGGFGFTNTMSFFTQTIGLPWVVAFLIIIGESLGSIALIMGFLTRLCSLGLVCIMTGAITTFHWSHGFFANWSGKQDGEGFEYHLLVLGICTPLIIFGGGKYSVDKLIYRTESS</sequence>
<keyword evidence="2" id="KW-1003">Cell membrane</keyword>
<gene>
    <name evidence="7" type="ORF">METZ01_LOCUS423024</name>
</gene>
<protein>
    <recommendedName>
        <fullName evidence="8">DoxX family protein</fullName>
    </recommendedName>
</protein>
<comment type="subcellular location">
    <subcellularLocation>
        <location evidence="1">Cell membrane</location>
        <topology evidence="1">Multi-pass membrane protein</topology>
    </subcellularLocation>
</comment>
<proteinExistence type="predicted"/>
<name>A0A382XH60_9ZZZZ</name>
<evidence type="ECO:0000313" key="7">
    <source>
        <dbReference type="EMBL" id="SVD70170.1"/>
    </source>
</evidence>
<dbReference type="EMBL" id="UINC01167579">
    <property type="protein sequence ID" value="SVD70170.1"/>
    <property type="molecule type" value="Genomic_DNA"/>
</dbReference>
<evidence type="ECO:0008006" key="8">
    <source>
        <dbReference type="Google" id="ProtNLM"/>
    </source>
</evidence>